<organism evidence="3 4">
    <name type="scientific">Pyrenophora tritici-repentis (strain Pt-1C-BFP)</name>
    <name type="common">Wheat tan spot fungus</name>
    <name type="synonym">Drechslera tritici-repentis</name>
    <dbReference type="NCBI Taxonomy" id="426418"/>
    <lineage>
        <taxon>Eukaryota</taxon>
        <taxon>Fungi</taxon>
        <taxon>Dikarya</taxon>
        <taxon>Ascomycota</taxon>
        <taxon>Pezizomycotina</taxon>
        <taxon>Dothideomycetes</taxon>
        <taxon>Pleosporomycetidae</taxon>
        <taxon>Pleosporales</taxon>
        <taxon>Pleosporineae</taxon>
        <taxon>Pleosporaceae</taxon>
        <taxon>Pyrenophora</taxon>
    </lineage>
</organism>
<name>B2WCM6_PYRTR</name>
<dbReference type="EMBL" id="DS231622">
    <property type="protein sequence ID" value="EDU50654.1"/>
    <property type="molecule type" value="Genomic_DNA"/>
</dbReference>
<keyword evidence="2" id="KW-1133">Transmembrane helix</keyword>
<dbReference type="HOGENOM" id="CLU_1321485_0_0_1"/>
<dbReference type="STRING" id="426418.B2WCM6"/>
<feature type="region of interest" description="Disordered" evidence="1">
    <location>
        <begin position="18"/>
        <end position="40"/>
    </location>
</feature>
<evidence type="ECO:0000256" key="2">
    <source>
        <dbReference type="SAM" id="Phobius"/>
    </source>
</evidence>
<protein>
    <submittedName>
        <fullName evidence="3">Uncharacterized protein</fullName>
    </submittedName>
</protein>
<keyword evidence="2" id="KW-0812">Transmembrane</keyword>
<evidence type="ECO:0000313" key="3">
    <source>
        <dbReference type="EMBL" id="EDU50654.1"/>
    </source>
</evidence>
<evidence type="ECO:0000256" key="1">
    <source>
        <dbReference type="SAM" id="MobiDB-lite"/>
    </source>
</evidence>
<gene>
    <name evidence="3" type="ORF">PTRG_07735</name>
</gene>
<dbReference type="AlphaFoldDB" id="B2WCM6"/>
<reference evidence="4" key="1">
    <citation type="journal article" date="2013" name="G3 (Bethesda)">
        <title>Comparative genomics of a plant-pathogenic fungus, Pyrenophora tritici-repentis, reveals transduplication and the impact of repeat elements on pathogenicity and population divergence.</title>
        <authorList>
            <person name="Manning V.A."/>
            <person name="Pandelova I."/>
            <person name="Dhillon B."/>
            <person name="Wilhelm L.J."/>
            <person name="Goodwin S.B."/>
            <person name="Berlin A.M."/>
            <person name="Figueroa M."/>
            <person name="Freitag M."/>
            <person name="Hane J.K."/>
            <person name="Henrissat B."/>
            <person name="Holman W.H."/>
            <person name="Kodira C.D."/>
            <person name="Martin J."/>
            <person name="Oliver R.P."/>
            <person name="Robbertse B."/>
            <person name="Schackwitz W."/>
            <person name="Schwartz D.C."/>
            <person name="Spatafora J.W."/>
            <person name="Turgeon B.G."/>
            <person name="Yandava C."/>
            <person name="Young S."/>
            <person name="Zhou S."/>
            <person name="Zeng Q."/>
            <person name="Grigoriev I.V."/>
            <person name="Ma L.-J."/>
            <person name="Ciuffetti L.M."/>
        </authorList>
    </citation>
    <scope>NUCLEOTIDE SEQUENCE [LARGE SCALE GENOMIC DNA]</scope>
    <source>
        <strain evidence="4">Pt-1C-BFP</strain>
    </source>
</reference>
<dbReference type="Proteomes" id="UP000001471">
    <property type="component" value="Unassembled WGS sequence"/>
</dbReference>
<dbReference type="InParanoid" id="B2WCM6"/>
<feature type="transmembrane region" description="Helical" evidence="2">
    <location>
        <begin position="57"/>
        <end position="78"/>
    </location>
</feature>
<sequence length="208" mass="23661">MAMANEEQSRAFQAYMSRTGGNGAQSQSQGQPIPQYPGSFAQPGNQHLYNKYISTAYLSPFGFTFDAAVAVFIAAYIYHSNFQDSGFLLRRRHLLQPRDLLLLRSRAIRADTIRLGTVKARTVQTAFNSVRRRSVSHRHSSKVNNRCHHKEATQDTAKYQVATTRNFRPHKDTTLAGNTEVLTRPWRGSVVLIRALLFRHRTTPTKRL</sequence>
<evidence type="ECO:0000313" key="4">
    <source>
        <dbReference type="Proteomes" id="UP000001471"/>
    </source>
</evidence>
<accession>B2WCM6</accession>
<proteinExistence type="predicted"/>
<keyword evidence="2" id="KW-0472">Membrane</keyword>